<keyword evidence="6" id="KW-1185">Reference proteome</keyword>
<keyword evidence="3" id="KW-0949">S-adenosyl-L-methionine</keyword>
<evidence type="ECO:0000313" key="6">
    <source>
        <dbReference type="Proteomes" id="UP001215280"/>
    </source>
</evidence>
<dbReference type="InterPro" id="IPR023576">
    <property type="entry name" value="UbiE/COQ5_MeTrFase_CS"/>
</dbReference>
<comment type="caution">
    <text evidence="5">The sequence shown here is derived from an EMBL/GenBank/DDBJ whole genome shotgun (WGS) entry which is preliminary data.</text>
</comment>
<sequence>MLEVQESLSQDNWSNTLPRQSVPIEYAAREYQAYPGSQYALPTDAVERQRLLVQHNTLKRLFGNRFLFAPVNLDVNDKVLETGTGPGLWISDLAKSVDPSVPMVAVDIESRLFPASPPKNIEFRVESVTKLPLDWTGAFSLVHQRLLMLALQHHEWTATLNEMYRVLRPGGWVQLAEYTPWRAGKYPGQPCMERLVALYRCVTTSRNLYVDCADHLPTMLKQAGFVDIRTESRMQLIGKLHGEAGVASSLTHRGVFNGMKTPVLEAGGFGYVSSEAEYDELVEGLEKEWDEVPGAEKEFIIFWARKPSA</sequence>
<proteinExistence type="predicted"/>
<dbReference type="AlphaFoldDB" id="A0AAD7IK17"/>
<dbReference type="GO" id="GO:0032259">
    <property type="term" value="P:methylation"/>
    <property type="evidence" value="ECO:0007669"/>
    <property type="project" value="UniProtKB-KW"/>
</dbReference>
<dbReference type="Pfam" id="PF13649">
    <property type="entry name" value="Methyltransf_25"/>
    <property type="match status" value="1"/>
</dbReference>
<dbReference type="InterPro" id="IPR041698">
    <property type="entry name" value="Methyltransf_25"/>
</dbReference>
<keyword evidence="2" id="KW-0808">Transferase</keyword>
<dbReference type="EMBL" id="JARJLG010000105">
    <property type="protein sequence ID" value="KAJ7744959.1"/>
    <property type="molecule type" value="Genomic_DNA"/>
</dbReference>
<reference evidence="5" key="1">
    <citation type="submission" date="2023-03" db="EMBL/GenBank/DDBJ databases">
        <title>Massive genome expansion in bonnet fungi (Mycena s.s.) driven by repeated elements and novel gene families across ecological guilds.</title>
        <authorList>
            <consortium name="Lawrence Berkeley National Laboratory"/>
            <person name="Harder C.B."/>
            <person name="Miyauchi S."/>
            <person name="Viragh M."/>
            <person name="Kuo A."/>
            <person name="Thoen E."/>
            <person name="Andreopoulos B."/>
            <person name="Lu D."/>
            <person name="Skrede I."/>
            <person name="Drula E."/>
            <person name="Henrissat B."/>
            <person name="Morin E."/>
            <person name="Kohler A."/>
            <person name="Barry K."/>
            <person name="LaButti K."/>
            <person name="Morin E."/>
            <person name="Salamov A."/>
            <person name="Lipzen A."/>
            <person name="Mereny Z."/>
            <person name="Hegedus B."/>
            <person name="Baldrian P."/>
            <person name="Stursova M."/>
            <person name="Weitz H."/>
            <person name="Taylor A."/>
            <person name="Grigoriev I.V."/>
            <person name="Nagy L.G."/>
            <person name="Martin F."/>
            <person name="Kauserud H."/>
        </authorList>
    </citation>
    <scope>NUCLEOTIDE SEQUENCE</scope>
    <source>
        <strain evidence="5">CBHHK188m</strain>
    </source>
</reference>
<name>A0AAD7IK17_9AGAR</name>
<dbReference type="PANTHER" id="PTHR43591">
    <property type="entry name" value="METHYLTRANSFERASE"/>
    <property type="match status" value="1"/>
</dbReference>
<keyword evidence="1 5" id="KW-0489">Methyltransferase</keyword>
<evidence type="ECO:0000256" key="1">
    <source>
        <dbReference type="ARBA" id="ARBA00022603"/>
    </source>
</evidence>
<evidence type="ECO:0000256" key="2">
    <source>
        <dbReference type="ARBA" id="ARBA00022679"/>
    </source>
</evidence>
<evidence type="ECO:0000259" key="4">
    <source>
        <dbReference type="Pfam" id="PF13649"/>
    </source>
</evidence>
<protein>
    <submittedName>
        <fullName evidence="5">S-adenosyl-L-methionine-dependent methyltransferase</fullName>
    </submittedName>
</protein>
<feature type="domain" description="Methyltransferase" evidence="4">
    <location>
        <begin position="79"/>
        <end position="171"/>
    </location>
</feature>
<dbReference type="GO" id="GO:0008168">
    <property type="term" value="F:methyltransferase activity"/>
    <property type="evidence" value="ECO:0007669"/>
    <property type="project" value="UniProtKB-KW"/>
</dbReference>
<dbReference type="SUPFAM" id="SSF53335">
    <property type="entry name" value="S-adenosyl-L-methionine-dependent methyltransferases"/>
    <property type="match status" value="1"/>
</dbReference>
<dbReference type="PROSITE" id="PS01184">
    <property type="entry name" value="UBIE_2"/>
    <property type="match status" value="1"/>
</dbReference>
<evidence type="ECO:0000313" key="5">
    <source>
        <dbReference type="EMBL" id="KAJ7744959.1"/>
    </source>
</evidence>
<accession>A0AAD7IK17</accession>
<organism evidence="5 6">
    <name type="scientific">Mycena maculata</name>
    <dbReference type="NCBI Taxonomy" id="230809"/>
    <lineage>
        <taxon>Eukaryota</taxon>
        <taxon>Fungi</taxon>
        <taxon>Dikarya</taxon>
        <taxon>Basidiomycota</taxon>
        <taxon>Agaricomycotina</taxon>
        <taxon>Agaricomycetes</taxon>
        <taxon>Agaricomycetidae</taxon>
        <taxon>Agaricales</taxon>
        <taxon>Marasmiineae</taxon>
        <taxon>Mycenaceae</taxon>
        <taxon>Mycena</taxon>
    </lineage>
</organism>
<gene>
    <name evidence="5" type="ORF">DFH07DRAFT_19674</name>
</gene>
<dbReference type="Proteomes" id="UP001215280">
    <property type="component" value="Unassembled WGS sequence"/>
</dbReference>
<dbReference type="Gene3D" id="3.40.50.150">
    <property type="entry name" value="Vaccinia Virus protein VP39"/>
    <property type="match status" value="1"/>
</dbReference>
<dbReference type="InterPro" id="IPR029063">
    <property type="entry name" value="SAM-dependent_MTases_sf"/>
</dbReference>
<evidence type="ECO:0000256" key="3">
    <source>
        <dbReference type="ARBA" id="ARBA00022691"/>
    </source>
</evidence>
<dbReference type="CDD" id="cd02440">
    <property type="entry name" value="AdoMet_MTases"/>
    <property type="match status" value="1"/>
</dbReference>